<gene>
    <name evidence="1" type="ORF">AD953_01465</name>
</gene>
<protein>
    <submittedName>
        <fullName evidence="1">Uncharacterized protein</fullName>
    </submittedName>
</protein>
<feature type="non-terminal residue" evidence="1">
    <location>
        <position position="1"/>
    </location>
</feature>
<reference evidence="1 2" key="1">
    <citation type="submission" date="2015-06" db="EMBL/GenBank/DDBJ databases">
        <title>Improved classification and identification of acetic acid bacteria using matrix-assisted laser desorption/ionization time-of-flight mass spectrometry; Gluconobacter nephelii and Gluconobacter uchimurae are later heterotypic synonyms of Gluconobacter japonicus and Gluconobacter oxydans, respectively.</title>
        <authorList>
            <person name="Li L."/>
            <person name="Cleenwerck I."/>
            <person name="De Vuyst L."/>
            <person name="Vandamme P."/>
        </authorList>
    </citation>
    <scope>NUCLEOTIDE SEQUENCE [LARGE SCALE GENOMIC DNA]</scope>
    <source>
        <strain evidence="1 2">LMG 1604</strain>
    </source>
</reference>
<comment type="caution">
    <text evidence="1">The sequence shown here is derived from an EMBL/GenBank/DDBJ whole genome shotgun (WGS) entry which is preliminary data.</text>
</comment>
<proteinExistence type="predicted"/>
<sequence>PLSYQEMKELSRNGLTYSFIPGESLWADGHVVPACQDMTSKTCQDFTAQSEKARVQLDLEQNFTRFEAAVAHNPLLAD</sequence>
<evidence type="ECO:0000313" key="2">
    <source>
        <dbReference type="Proteomes" id="UP000075538"/>
    </source>
</evidence>
<evidence type="ECO:0000313" key="1">
    <source>
        <dbReference type="EMBL" id="KXV79652.1"/>
    </source>
</evidence>
<dbReference type="Proteomes" id="UP000075538">
    <property type="component" value="Unassembled WGS sequence"/>
</dbReference>
<dbReference type="AlphaFoldDB" id="A0A149VHK3"/>
<organism evidence="1 2">
    <name type="scientific">Acetobacter malorum</name>
    <dbReference type="NCBI Taxonomy" id="178901"/>
    <lineage>
        <taxon>Bacteria</taxon>
        <taxon>Pseudomonadati</taxon>
        <taxon>Pseudomonadota</taxon>
        <taxon>Alphaproteobacteria</taxon>
        <taxon>Acetobacterales</taxon>
        <taxon>Acetobacteraceae</taxon>
        <taxon>Acetobacter</taxon>
    </lineage>
</organism>
<dbReference type="EMBL" id="LHZZ01000220">
    <property type="protein sequence ID" value="KXV79652.1"/>
    <property type="molecule type" value="Genomic_DNA"/>
</dbReference>
<name>A0A149VHK3_9PROT</name>
<accession>A0A149VHK3</accession>
<dbReference type="PATRIC" id="fig|178901.15.peg.3297"/>